<comment type="caution">
    <text evidence="9">The sequence shown here is derived from an EMBL/GenBank/DDBJ whole genome shotgun (WGS) entry which is preliminary data.</text>
</comment>
<feature type="transmembrane region" description="Helical" evidence="7">
    <location>
        <begin position="7"/>
        <end position="31"/>
    </location>
</feature>
<evidence type="ECO:0000256" key="1">
    <source>
        <dbReference type="ARBA" id="ARBA00004651"/>
    </source>
</evidence>
<feature type="transmembrane region" description="Helical" evidence="7">
    <location>
        <begin position="77"/>
        <end position="97"/>
    </location>
</feature>
<dbReference type="EMBL" id="JACJVO010000031">
    <property type="protein sequence ID" value="MBB6733819.1"/>
    <property type="molecule type" value="Genomic_DNA"/>
</dbReference>
<evidence type="ECO:0000313" key="10">
    <source>
        <dbReference type="Proteomes" id="UP000564644"/>
    </source>
</evidence>
<dbReference type="Proteomes" id="UP000564644">
    <property type="component" value="Unassembled WGS sequence"/>
</dbReference>
<organism evidence="9 10">
    <name type="scientific">Cohnella zeiphila</name>
    <dbReference type="NCBI Taxonomy" id="2761120"/>
    <lineage>
        <taxon>Bacteria</taxon>
        <taxon>Bacillati</taxon>
        <taxon>Bacillota</taxon>
        <taxon>Bacilli</taxon>
        <taxon>Bacillales</taxon>
        <taxon>Paenibacillaceae</taxon>
        <taxon>Cohnella</taxon>
    </lineage>
</organism>
<name>A0A7X0SPQ3_9BACL</name>
<dbReference type="PANTHER" id="PTHR43744:SF12">
    <property type="entry name" value="ABC TRANSPORTER PERMEASE PROTEIN MG189-RELATED"/>
    <property type="match status" value="1"/>
</dbReference>
<keyword evidence="6 7" id="KW-0472">Membrane</keyword>
<keyword evidence="3" id="KW-1003">Cell membrane</keyword>
<feature type="transmembrane region" description="Helical" evidence="7">
    <location>
        <begin position="187"/>
        <end position="208"/>
    </location>
</feature>
<evidence type="ECO:0000313" key="9">
    <source>
        <dbReference type="EMBL" id="MBB6733819.1"/>
    </source>
</evidence>
<comment type="subcellular location">
    <subcellularLocation>
        <location evidence="1 7">Cell membrane</location>
        <topology evidence="1 7">Multi-pass membrane protein</topology>
    </subcellularLocation>
</comment>
<dbReference type="PROSITE" id="PS50928">
    <property type="entry name" value="ABC_TM1"/>
    <property type="match status" value="1"/>
</dbReference>
<feature type="transmembrane region" description="Helical" evidence="7">
    <location>
        <begin position="241"/>
        <end position="262"/>
    </location>
</feature>
<sequence>MTGSKRAVNIVLYVVLIGGSCICLFPFFWLIRSSFMELTQIFEMPPIWVPRPFKWSNYSDALTALPFGRYFWNTLKIVVLEVSGTVLTSSLCAYAFARLNWPGRNIIFMVILSSMMMPGAVTLIPQFIGWKELGATNSIIPLTVPAWFGGGAFNVFLMRQFYGTIPKELDEAAFVDGAGYFTIYSRLMLPLTVPPLIAVGLFAFLNGWNDFMGPLIYLNDDHKFTLALGLQLFKGTYNAQWNLMMAATTVVILPAIAVFFLGQKYFVEGIVMSGLKG</sequence>
<keyword evidence="2 7" id="KW-0813">Transport</keyword>
<feature type="transmembrane region" description="Helical" evidence="7">
    <location>
        <begin position="106"/>
        <end position="127"/>
    </location>
</feature>
<reference evidence="9 10" key="1">
    <citation type="submission" date="2020-08" db="EMBL/GenBank/DDBJ databases">
        <title>Cohnella phylogeny.</title>
        <authorList>
            <person name="Dunlap C."/>
        </authorList>
    </citation>
    <scope>NUCLEOTIDE SEQUENCE [LARGE SCALE GENOMIC DNA]</scope>
    <source>
        <strain evidence="9 10">CBP 2801</strain>
    </source>
</reference>
<evidence type="ECO:0000256" key="2">
    <source>
        <dbReference type="ARBA" id="ARBA00022448"/>
    </source>
</evidence>
<dbReference type="PANTHER" id="PTHR43744">
    <property type="entry name" value="ABC TRANSPORTER PERMEASE PROTEIN MG189-RELATED-RELATED"/>
    <property type="match status" value="1"/>
</dbReference>
<dbReference type="Pfam" id="PF00528">
    <property type="entry name" value="BPD_transp_1"/>
    <property type="match status" value="1"/>
</dbReference>
<dbReference type="InterPro" id="IPR000515">
    <property type="entry name" value="MetI-like"/>
</dbReference>
<keyword evidence="10" id="KW-1185">Reference proteome</keyword>
<evidence type="ECO:0000256" key="5">
    <source>
        <dbReference type="ARBA" id="ARBA00022989"/>
    </source>
</evidence>
<keyword evidence="5 7" id="KW-1133">Transmembrane helix</keyword>
<feature type="transmembrane region" description="Helical" evidence="7">
    <location>
        <begin position="139"/>
        <end position="157"/>
    </location>
</feature>
<dbReference type="SUPFAM" id="SSF161098">
    <property type="entry name" value="MetI-like"/>
    <property type="match status" value="1"/>
</dbReference>
<dbReference type="Gene3D" id="1.10.3720.10">
    <property type="entry name" value="MetI-like"/>
    <property type="match status" value="1"/>
</dbReference>
<evidence type="ECO:0000256" key="6">
    <source>
        <dbReference type="ARBA" id="ARBA00023136"/>
    </source>
</evidence>
<dbReference type="GO" id="GO:0005886">
    <property type="term" value="C:plasma membrane"/>
    <property type="evidence" value="ECO:0007669"/>
    <property type="project" value="UniProtKB-SubCell"/>
</dbReference>
<dbReference type="RefSeq" id="WP_185131481.1">
    <property type="nucleotide sequence ID" value="NZ_JACJVO010000031.1"/>
</dbReference>
<proteinExistence type="inferred from homology"/>
<evidence type="ECO:0000256" key="3">
    <source>
        <dbReference type="ARBA" id="ARBA00022475"/>
    </source>
</evidence>
<protein>
    <submittedName>
        <fullName evidence="9">Carbohydrate ABC transporter permease</fullName>
    </submittedName>
</protein>
<dbReference type="GO" id="GO:0055085">
    <property type="term" value="P:transmembrane transport"/>
    <property type="evidence" value="ECO:0007669"/>
    <property type="project" value="InterPro"/>
</dbReference>
<gene>
    <name evidence="9" type="ORF">H7C18_23115</name>
</gene>
<dbReference type="CDD" id="cd06261">
    <property type="entry name" value="TM_PBP2"/>
    <property type="match status" value="1"/>
</dbReference>
<dbReference type="PROSITE" id="PS51257">
    <property type="entry name" value="PROKAR_LIPOPROTEIN"/>
    <property type="match status" value="1"/>
</dbReference>
<accession>A0A7X0SPQ3</accession>
<dbReference type="InterPro" id="IPR035906">
    <property type="entry name" value="MetI-like_sf"/>
</dbReference>
<comment type="similarity">
    <text evidence="7">Belongs to the binding-protein-dependent transport system permease family.</text>
</comment>
<keyword evidence="4 7" id="KW-0812">Transmembrane</keyword>
<evidence type="ECO:0000256" key="7">
    <source>
        <dbReference type="RuleBase" id="RU363032"/>
    </source>
</evidence>
<evidence type="ECO:0000259" key="8">
    <source>
        <dbReference type="PROSITE" id="PS50928"/>
    </source>
</evidence>
<evidence type="ECO:0000256" key="4">
    <source>
        <dbReference type="ARBA" id="ARBA00022692"/>
    </source>
</evidence>
<dbReference type="AlphaFoldDB" id="A0A7X0SPQ3"/>
<feature type="domain" description="ABC transmembrane type-1" evidence="8">
    <location>
        <begin position="71"/>
        <end position="262"/>
    </location>
</feature>